<evidence type="ECO:0000256" key="1">
    <source>
        <dbReference type="SAM" id="Phobius"/>
    </source>
</evidence>
<name>A0A3N4GLK6_9ACTN</name>
<proteinExistence type="predicted"/>
<keyword evidence="1" id="KW-1133">Transmembrane helix</keyword>
<dbReference type="EMBL" id="RKMH01000008">
    <property type="protein sequence ID" value="RPA59971.1"/>
    <property type="molecule type" value="Genomic_DNA"/>
</dbReference>
<dbReference type="OrthoDB" id="4382184at2"/>
<keyword evidence="1" id="KW-0812">Transmembrane</keyword>
<reference evidence="3 4" key="1">
    <citation type="submission" date="2018-11" db="EMBL/GenBank/DDBJ databases">
        <title>Draft genome sequence of Gordonia sp. RS15-1S isolated from rice stems.</title>
        <authorList>
            <person name="Muangham S."/>
        </authorList>
    </citation>
    <scope>NUCLEOTIDE SEQUENCE [LARGE SCALE GENOMIC DNA]</scope>
    <source>
        <strain evidence="3 4">RS15-1S</strain>
    </source>
</reference>
<comment type="caution">
    <text evidence="3">The sequence shown here is derived from an EMBL/GenBank/DDBJ whole genome shotgun (WGS) entry which is preliminary data.</text>
</comment>
<dbReference type="InterPro" id="IPR057697">
    <property type="entry name" value="DUF7937"/>
</dbReference>
<dbReference type="Proteomes" id="UP000267536">
    <property type="component" value="Unassembled WGS sequence"/>
</dbReference>
<keyword evidence="1" id="KW-0472">Membrane</keyword>
<evidence type="ECO:0000313" key="3">
    <source>
        <dbReference type="EMBL" id="RPA59971.1"/>
    </source>
</evidence>
<evidence type="ECO:0000259" key="2">
    <source>
        <dbReference type="Pfam" id="PF25592"/>
    </source>
</evidence>
<feature type="transmembrane region" description="Helical" evidence="1">
    <location>
        <begin position="106"/>
        <end position="129"/>
    </location>
</feature>
<sequence>MWGQPAGAGVPYPQNPYGDPYTPKPSGGTAIAAAVLSFLGGVSAIVGIIAAIAVIAAISALTTEVDQIPGWYTGILVMQLIVDVVLAVLLIWGGVAVLRHKMIGRILIAAGCGVTIVFGIIGAIAGLAVESALSQNGVSGGFGGGVLSFVGLIFPIGTAILVMLPSTAEWIKAG</sequence>
<protein>
    <recommendedName>
        <fullName evidence="2">DUF7937 domain-containing protein</fullName>
    </recommendedName>
</protein>
<evidence type="ECO:0000313" key="4">
    <source>
        <dbReference type="Proteomes" id="UP000267536"/>
    </source>
</evidence>
<feature type="transmembrane region" description="Helical" evidence="1">
    <location>
        <begin position="141"/>
        <end position="164"/>
    </location>
</feature>
<feature type="transmembrane region" description="Helical" evidence="1">
    <location>
        <begin position="30"/>
        <end position="58"/>
    </location>
</feature>
<gene>
    <name evidence="3" type="ORF">EF294_12120</name>
</gene>
<accession>A0A3N4GLK6</accession>
<dbReference type="AlphaFoldDB" id="A0A3N4GLK6"/>
<keyword evidence="4" id="KW-1185">Reference proteome</keyword>
<feature type="transmembrane region" description="Helical" evidence="1">
    <location>
        <begin position="70"/>
        <end position="94"/>
    </location>
</feature>
<dbReference type="Pfam" id="PF25592">
    <property type="entry name" value="DUF7937"/>
    <property type="match status" value="1"/>
</dbReference>
<organism evidence="3 4">
    <name type="scientific">Gordonia oryzae</name>
    <dbReference type="NCBI Taxonomy" id="2487349"/>
    <lineage>
        <taxon>Bacteria</taxon>
        <taxon>Bacillati</taxon>
        <taxon>Actinomycetota</taxon>
        <taxon>Actinomycetes</taxon>
        <taxon>Mycobacteriales</taxon>
        <taxon>Gordoniaceae</taxon>
        <taxon>Gordonia</taxon>
    </lineage>
</organism>
<feature type="domain" description="DUF7937" evidence="2">
    <location>
        <begin position="30"/>
        <end position="165"/>
    </location>
</feature>